<feature type="domain" description="Cytochrome b561" evidence="10">
    <location>
        <begin position="312"/>
        <end position="434"/>
    </location>
</feature>
<keyword evidence="6 8" id="KW-0472">Membrane</keyword>
<evidence type="ECO:0000256" key="5">
    <source>
        <dbReference type="ARBA" id="ARBA00022989"/>
    </source>
</evidence>
<feature type="region of interest" description="Disordered" evidence="7">
    <location>
        <begin position="488"/>
        <end position="510"/>
    </location>
</feature>
<feature type="transmembrane region" description="Helical" evidence="8">
    <location>
        <begin position="417"/>
        <end position="438"/>
    </location>
</feature>
<dbReference type="InterPro" id="IPR005018">
    <property type="entry name" value="DOMON_domain"/>
</dbReference>
<evidence type="ECO:0000259" key="10">
    <source>
        <dbReference type="SMART" id="SM00665"/>
    </source>
</evidence>
<reference evidence="11 12" key="1">
    <citation type="submission" date="2015-11" db="EMBL/GenBank/DDBJ databases">
        <title>Aspergillus lentulus strain IFM 54703T.</title>
        <authorList>
            <person name="Kusuya Y."/>
            <person name="Sakai K."/>
            <person name="Kamei K."/>
            <person name="Takahashi H."/>
            <person name="Yaguchi T."/>
        </authorList>
    </citation>
    <scope>NUCLEOTIDE SEQUENCE [LARGE SCALE GENOMIC DNA]</scope>
    <source>
        <strain evidence="11 12">IFM 54703</strain>
    </source>
</reference>
<dbReference type="Pfam" id="PF03188">
    <property type="entry name" value="Cytochrom_B561"/>
    <property type="match status" value="1"/>
</dbReference>
<dbReference type="InterPro" id="IPR015920">
    <property type="entry name" value="Cellobiose_DH-like_cyt"/>
</dbReference>
<dbReference type="Pfam" id="PF16010">
    <property type="entry name" value="CDH-cyt"/>
    <property type="match status" value="1"/>
</dbReference>
<evidence type="ECO:0000256" key="8">
    <source>
        <dbReference type="SAM" id="Phobius"/>
    </source>
</evidence>
<evidence type="ECO:0000256" key="4">
    <source>
        <dbReference type="ARBA" id="ARBA00022982"/>
    </source>
</evidence>
<evidence type="ECO:0000256" key="3">
    <source>
        <dbReference type="ARBA" id="ARBA00022692"/>
    </source>
</evidence>
<evidence type="ECO:0000256" key="2">
    <source>
        <dbReference type="ARBA" id="ARBA00022448"/>
    </source>
</evidence>
<feature type="transmembrane region" description="Helical" evidence="8">
    <location>
        <begin position="311"/>
        <end position="335"/>
    </location>
</feature>
<keyword evidence="4" id="KW-0249">Electron transport</keyword>
<keyword evidence="5 8" id="KW-1133">Transmembrane helix</keyword>
<evidence type="ECO:0000256" key="7">
    <source>
        <dbReference type="SAM" id="MobiDB-lite"/>
    </source>
</evidence>
<evidence type="ECO:0000256" key="1">
    <source>
        <dbReference type="ARBA" id="ARBA00004370"/>
    </source>
</evidence>
<organism evidence="11 12">
    <name type="scientific">Aspergillus lentulus</name>
    <dbReference type="NCBI Taxonomy" id="293939"/>
    <lineage>
        <taxon>Eukaryota</taxon>
        <taxon>Fungi</taxon>
        <taxon>Dikarya</taxon>
        <taxon>Ascomycota</taxon>
        <taxon>Pezizomycotina</taxon>
        <taxon>Eurotiomycetes</taxon>
        <taxon>Eurotiomycetidae</taxon>
        <taxon>Eurotiales</taxon>
        <taxon>Aspergillaceae</taxon>
        <taxon>Aspergillus</taxon>
        <taxon>Aspergillus subgen. Fumigati</taxon>
    </lineage>
</organism>
<dbReference type="Gene3D" id="1.20.120.1770">
    <property type="match status" value="1"/>
</dbReference>
<dbReference type="GO" id="GO:0016020">
    <property type="term" value="C:membrane"/>
    <property type="evidence" value="ECO:0007669"/>
    <property type="project" value="UniProtKB-SubCell"/>
</dbReference>
<name>A0AAN4TD19_ASPLE</name>
<evidence type="ECO:0000256" key="6">
    <source>
        <dbReference type="ARBA" id="ARBA00023136"/>
    </source>
</evidence>
<accession>A0AAN4TD19</accession>
<evidence type="ECO:0000259" key="9">
    <source>
        <dbReference type="SMART" id="SM00664"/>
    </source>
</evidence>
<dbReference type="PANTHER" id="PTHR47797">
    <property type="entry name" value="DEHYDROGENASE, PUTATIVE (AFU_ORTHOLOGUE AFUA_8G05805)-RELATED"/>
    <property type="match status" value="1"/>
</dbReference>
<sequence>MFPTSNSAVVALPPLNVPELREATTTIHPSPPNSPSRQYLSMITRRRVSSKMAPHLGVSPLYFSLRPQVLPDGMPELTNEGQPAGNAAKLDPAALKSPLSLDTERCGCPKNRSSLLLAISLADEANAAVSTFTLPLGSSSENYTFALNIPDNSSDVYFHLLGPTSYSWVAVGTGQEMKNSLMILLYSDASGKNVTVSPRLCTGETEPVYASSLAVQLLPGTGIANGFMTVNGHCSNCTKWNTGFLDLQSTSQPWIFALGPHSGANAVIRRRFTMDMTRATGGSGGLPDSYTSSIGTRPVGDVSNDSNWPAVIHALALCGAFILLMPTGVVLLRVAPGSVRWHWVNQTVASVIAVIGVLIGFWLSTMYTKSQSFNSSHQIIGILVAIAMIAQWGLGFWHHRLYRLRRAPTNYGVFHRYFGHIVMFFAIVNGGIGLKWSSASTGAIIGYAIAVAFVCIPVIAAVAWKKWAAYRGGQGYVHRPVRMDEAQEGSGSNIGLNQYPGGQYPPKPFI</sequence>
<protein>
    <recommendedName>
        <fullName evidence="13">DOMON domain-containing protein</fullName>
    </recommendedName>
</protein>
<dbReference type="PANTHER" id="PTHR47797:SF1">
    <property type="entry name" value="CYTOCHROME B561 DOMAIN-CONTAINING PROTEIN-RELATED"/>
    <property type="match status" value="1"/>
</dbReference>
<gene>
    <name evidence="11" type="ORF">ALT_7260</name>
</gene>
<comment type="subcellular location">
    <subcellularLocation>
        <location evidence="1">Membrane</location>
    </subcellularLocation>
</comment>
<dbReference type="SMART" id="SM00665">
    <property type="entry name" value="B561"/>
    <property type="match status" value="1"/>
</dbReference>
<dbReference type="InterPro" id="IPR006593">
    <property type="entry name" value="Cyt_b561/ferric_Rdtase_TM"/>
</dbReference>
<dbReference type="CDD" id="cd08760">
    <property type="entry name" value="Cyt_b561_FRRS1_like"/>
    <property type="match status" value="1"/>
</dbReference>
<dbReference type="SMART" id="SM00664">
    <property type="entry name" value="DoH"/>
    <property type="match status" value="1"/>
</dbReference>
<feature type="transmembrane region" description="Helical" evidence="8">
    <location>
        <begin position="444"/>
        <end position="464"/>
    </location>
</feature>
<evidence type="ECO:0008006" key="13">
    <source>
        <dbReference type="Google" id="ProtNLM"/>
    </source>
</evidence>
<dbReference type="SUPFAM" id="SSF49344">
    <property type="entry name" value="CBD9-like"/>
    <property type="match status" value="1"/>
</dbReference>
<proteinExistence type="predicted"/>
<dbReference type="Proteomes" id="UP000051487">
    <property type="component" value="Unassembled WGS sequence"/>
</dbReference>
<dbReference type="EMBL" id="BCLY01000012">
    <property type="protein sequence ID" value="GAQ09939.1"/>
    <property type="molecule type" value="Genomic_DNA"/>
</dbReference>
<feature type="domain" description="DOMON" evidence="9">
    <location>
        <begin position="168"/>
        <end position="259"/>
    </location>
</feature>
<feature type="transmembrane region" description="Helical" evidence="8">
    <location>
        <begin position="379"/>
        <end position="397"/>
    </location>
</feature>
<dbReference type="CDD" id="cd09630">
    <property type="entry name" value="CDH_like_cytochrome"/>
    <property type="match status" value="1"/>
</dbReference>
<feature type="transmembrane region" description="Helical" evidence="8">
    <location>
        <begin position="347"/>
        <end position="367"/>
    </location>
</feature>
<evidence type="ECO:0000313" key="12">
    <source>
        <dbReference type="Proteomes" id="UP000051487"/>
    </source>
</evidence>
<evidence type="ECO:0000313" key="11">
    <source>
        <dbReference type="EMBL" id="GAQ09939.1"/>
    </source>
</evidence>
<dbReference type="Gene3D" id="2.60.40.1210">
    <property type="entry name" value="Cellobiose dehydrogenase, cytochrome domain"/>
    <property type="match status" value="1"/>
</dbReference>
<keyword evidence="2" id="KW-0813">Transport</keyword>
<keyword evidence="3 8" id="KW-0812">Transmembrane</keyword>
<dbReference type="AlphaFoldDB" id="A0AAN4TD19"/>
<comment type="caution">
    <text evidence="11">The sequence shown here is derived from an EMBL/GenBank/DDBJ whole genome shotgun (WGS) entry which is preliminary data.</text>
</comment>